<gene>
    <name evidence="2" type="ORF">IFE19_01910</name>
</gene>
<evidence type="ECO:0000256" key="1">
    <source>
        <dbReference type="SAM" id="MobiDB-lite"/>
    </source>
</evidence>
<dbReference type="InterPro" id="IPR010064">
    <property type="entry name" value="HK97-gp10_tail"/>
</dbReference>
<dbReference type="NCBIfam" id="TIGR01725">
    <property type="entry name" value="phge_HK97_gp10"/>
    <property type="match status" value="1"/>
</dbReference>
<dbReference type="Proteomes" id="UP000663942">
    <property type="component" value="Chromosome"/>
</dbReference>
<dbReference type="Pfam" id="PF04883">
    <property type="entry name" value="HK97-gp10_like"/>
    <property type="match status" value="1"/>
</dbReference>
<reference evidence="2 3" key="1">
    <citation type="submission" date="2020-09" db="EMBL/GenBank/DDBJ databases">
        <title>Brevundimonas sp. LVF1 isolated from an oligotrophic pond in Goettingen, Germany.</title>
        <authorList>
            <person name="Friedrich I."/>
            <person name="Klassen A."/>
            <person name="Neubauer H."/>
            <person name="Schneider D."/>
            <person name="Hertel R."/>
            <person name="Daniel R."/>
        </authorList>
    </citation>
    <scope>NUCLEOTIDE SEQUENCE [LARGE SCALE GENOMIC DNA]</scope>
    <source>
        <strain evidence="2 3">LVF1</strain>
    </source>
</reference>
<name>A0ABX7SPA4_9CAUL</name>
<feature type="region of interest" description="Disordered" evidence="1">
    <location>
        <begin position="82"/>
        <end position="112"/>
    </location>
</feature>
<keyword evidence="3" id="KW-1185">Reference proteome</keyword>
<organism evidence="2 3">
    <name type="scientific">Brevundimonas pondensis</name>
    <dbReference type="NCBI Taxonomy" id="2774189"/>
    <lineage>
        <taxon>Bacteria</taxon>
        <taxon>Pseudomonadati</taxon>
        <taxon>Pseudomonadota</taxon>
        <taxon>Alphaproteobacteria</taxon>
        <taxon>Caulobacterales</taxon>
        <taxon>Caulobacteraceae</taxon>
        <taxon>Brevundimonas</taxon>
    </lineage>
</organism>
<dbReference type="RefSeq" id="WP_207825219.1">
    <property type="nucleotide sequence ID" value="NZ_CP062006.1"/>
</dbReference>
<accession>A0ABX7SPA4</accession>
<protein>
    <submittedName>
        <fullName evidence="2">HK97 gp10 family phage protein</fullName>
    </submittedName>
</protein>
<evidence type="ECO:0000313" key="3">
    <source>
        <dbReference type="Proteomes" id="UP000663942"/>
    </source>
</evidence>
<dbReference type="EMBL" id="CP062006">
    <property type="protein sequence ID" value="QTC88186.1"/>
    <property type="molecule type" value="Genomic_DNA"/>
</dbReference>
<sequence length="147" mass="15916">MARGGAFRIAGLREVNAALGQLPKATGRNVLRRVAIARLEPIAEAMRQNAPVHLSDLKDSVAVTTKRPKRHRKVSEVEAFAGPGRHPQAHLQEFGTSQHGPQPFARPAWDEGKGDLLPGVGEDLWAEIDKAAARLARKTARLAAKGR</sequence>
<proteinExistence type="predicted"/>
<evidence type="ECO:0000313" key="2">
    <source>
        <dbReference type="EMBL" id="QTC88186.1"/>
    </source>
</evidence>